<sequence length="182" mass="20292">MILEDVFACPYLSNWEEQRKIKKRKYRRTDTAAPSRSSAVDAPSPSVCEVVADLVDLSSTAVRFPFFLLLFAYQGSSSKSRSPWSFLSRSPFRLLPSPIRTPRKSPSINLFVAAPSTAKSPLLLRRRFRAATVDRLCPFLNRRLVFQARHDSALGEVVAIANAASHRFPLAGSVATYMETNG</sequence>
<gene>
    <name evidence="2" type="ORF">PIB30_065845</name>
</gene>
<dbReference type="EMBL" id="JASCZI010121491">
    <property type="protein sequence ID" value="MED6161952.1"/>
    <property type="molecule type" value="Genomic_DNA"/>
</dbReference>
<organism evidence="2 3">
    <name type="scientific">Stylosanthes scabra</name>
    <dbReference type="NCBI Taxonomy" id="79078"/>
    <lineage>
        <taxon>Eukaryota</taxon>
        <taxon>Viridiplantae</taxon>
        <taxon>Streptophyta</taxon>
        <taxon>Embryophyta</taxon>
        <taxon>Tracheophyta</taxon>
        <taxon>Spermatophyta</taxon>
        <taxon>Magnoliopsida</taxon>
        <taxon>eudicotyledons</taxon>
        <taxon>Gunneridae</taxon>
        <taxon>Pentapetalae</taxon>
        <taxon>rosids</taxon>
        <taxon>fabids</taxon>
        <taxon>Fabales</taxon>
        <taxon>Fabaceae</taxon>
        <taxon>Papilionoideae</taxon>
        <taxon>50 kb inversion clade</taxon>
        <taxon>dalbergioids sensu lato</taxon>
        <taxon>Dalbergieae</taxon>
        <taxon>Pterocarpus clade</taxon>
        <taxon>Stylosanthes</taxon>
    </lineage>
</organism>
<keyword evidence="3" id="KW-1185">Reference proteome</keyword>
<proteinExistence type="predicted"/>
<evidence type="ECO:0000313" key="2">
    <source>
        <dbReference type="EMBL" id="MED6161952.1"/>
    </source>
</evidence>
<comment type="caution">
    <text evidence="2">The sequence shown here is derived from an EMBL/GenBank/DDBJ whole genome shotgun (WGS) entry which is preliminary data.</text>
</comment>
<name>A0ABU6UMP9_9FABA</name>
<protein>
    <submittedName>
        <fullName evidence="2">Uncharacterized protein</fullName>
    </submittedName>
</protein>
<evidence type="ECO:0000256" key="1">
    <source>
        <dbReference type="SAM" id="MobiDB-lite"/>
    </source>
</evidence>
<dbReference type="Proteomes" id="UP001341840">
    <property type="component" value="Unassembled WGS sequence"/>
</dbReference>
<reference evidence="2 3" key="1">
    <citation type="journal article" date="2023" name="Plants (Basel)">
        <title>Bridging the Gap: Combining Genomics and Transcriptomics Approaches to Understand Stylosanthes scabra, an Orphan Legume from the Brazilian Caatinga.</title>
        <authorList>
            <person name="Ferreira-Neto J.R.C."/>
            <person name="da Silva M.D."/>
            <person name="Binneck E."/>
            <person name="de Melo N.F."/>
            <person name="da Silva R.H."/>
            <person name="de Melo A.L.T.M."/>
            <person name="Pandolfi V."/>
            <person name="Bustamante F.O."/>
            <person name="Brasileiro-Vidal A.C."/>
            <person name="Benko-Iseppon A.M."/>
        </authorList>
    </citation>
    <scope>NUCLEOTIDE SEQUENCE [LARGE SCALE GENOMIC DNA]</scope>
    <source>
        <tissue evidence="2">Leaves</tissue>
    </source>
</reference>
<accession>A0ABU6UMP9</accession>
<feature type="region of interest" description="Disordered" evidence="1">
    <location>
        <begin position="23"/>
        <end position="42"/>
    </location>
</feature>
<evidence type="ECO:0000313" key="3">
    <source>
        <dbReference type="Proteomes" id="UP001341840"/>
    </source>
</evidence>